<feature type="compositionally biased region" description="Low complexity" evidence="2">
    <location>
        <begin position="77"/>
        <end position="87"/>
    </location>
</feature>
<name>A0ABR3VWJ4_9PEZI</name>
<evidence type="ECO:0000313" key="3">
    <source>
        <dbReference type="EMBL" id="KAL1846985.1"/>
    </source>
</evidence>
<organism evidence="3 4">
    <name type="scientific">Diaporthe australafricana</name>
    <dbReference type="NCBI Taxonomy" id="127596"/>
    <lineage>
        <taxon>Eukaryota</taxon>
        <taxon>Fungi</taxon>
        <taxon>Dikarya</taxon>
        <taxon>Ascomycota</taxon>
        <taxon>Pezizomycotina</taxon>
        <taxon>Sordariomycetes</taxon>
        <taxon>Sordariomycetidae</taxon>
        <taxon>Diaporthales</taxon>
        <taxon>Diaporthaceae</taxon>
        <taxon>Diaporthe</taxon>
    </lineage>
</organism>
<gene>
    <name evidence="3" type="ORF">Daus18300_014089</name>
</gene>
<reference evidence="3 4" key="1">
    <citation type="journal article" date="2024" name="IMA Fungus">
        <title>IMA Genome - F19 : A genome assembly and annotation guide to empower mycologists, including annotated draft genome sequences of Ceratocystis pirilliformis, Diaporthe australafricana, Fusarium ophioides, Paecilomyces lecythidis, and Sporothrix stenoceras.</title>
        <authorList>
            <person name="Aylward J."/>
            <person name="Wilson A.M."/>
            <person name="Visagie C.M."/>
            <person name="Spraker J."/>
            <person name="Barnes I."/>
            <person name="Buitendag C."/>
            <person name="Ceriani C."/>
            <person name="Del Mar Angel L."/>
            <person name="du Plessis D."/>
            <person name="Fuchs T."/>
            <person name="Gasser K."/>
            <person name="Kramer D."/>
            <person name="Li W."/>
            <person name="Munsamy K."/>
            <person name="Piso A."/>
            <person name="Price J.L."/>
            <person name="Sonnekus B."/>
            <person name="Thomas C."/>
            <person name="van der Nest A."/>
            <person name="van Dijk A."/>
            <person name="van Heerden A."/>
            <person name="van Vuuren N."/>
            <person name="Yilmaz N."/>
            <person name="Duong T.A."/>
            <person name="van der Merwe N.A."/>
            <person name="Wingfield M.J."/>
            <person name="Wingfield B.D."/>
        </authorList>
    </citation>
    <scope>NUCLEOTIDE SEQUENCE [LARGE SCALE GENOMIC DNA]</scope>
    <source>
        <strain evidence="3 4">CMW 18300</strain>
    </source>
</reference>
<evidence type="ECO:0000256" key="2">
    <source>
        <dbReference type="SAM" id="MobiDB-lite"/>
    </source>
</evidence>
<feature type="compositionally biased region" description="Polar residues" evidence="2">
    <location>
        <begin position="479"/>
        <end position="491"/>
    </location>
</feature>
<feature type="coiled-coil region" evidence="1">
    <location>
        <begin position="344"/>
        <end position="378"/>
    </location>
</feature>
<protein>
    <recommendedName>
        <fullName evidence="5">C2H2-type domain-containing protein</fullName>
    </recommendedName>
</protein>
<feature type="region of interest" description="Disordered" evidence="2">
    <location>
        <begin position="1"/>
        <end position="20"/>
    </location>
</feature>
<comment type="caution">
    <text evidence="3">The sequence shown here is derived from an EMBL/GenBank/DDBJ whole genome shotgun (WGS) entry which is preliminary data.</text>
</comment>
<feature type="region of interest" description="Disordered" evidence="2">
    <location>
        <begin position="512"/>
        <end position="559"/>
    </location>
</feature>
<evidence type="ECO:0008006" key="5">
    <source>
        <dbReference type="Google" id="ProtNLM"/>
    </source>
</evidence>
<feature type="region of interest" description="Disordered" evidence="2">
    <location>
        <begin position="446"/>
        <end position="491"/>
    </location>
</feature>
<feature type="region of interest" description="Disordered" evidence="2">
    <location>
        <begin position="61"/>
        <end position="106"/>
    </location>
</feature>
<feature type="compositionally biased region" description="Low complexity" evidence="2">
    <location>
        <begin position="1"/>
        <end position="13"/>
    </location>
</feature>
<accession>A0ABR3VWJ4</accession>
<sequence length="660" mass="71817">MAEATLAAEAATKAPKDKNCPYCGQAFTSSSLGRHLDLYIKEKNPKAPDGIHNVDEIRKIRGGITRRHHKGNRRASSDLAASLSGSRRSPDASDAESPAAKSPGMTTEFQSAADLTKGIASFTAPWETTGVINNIPEAEAGGGSADAVRRANTQRAHQRQMMKSSFDVKQKVQDALDRARASELALREILSSWRAAKQQVNVHSMPFDFDPLSLDFPALCLQCLEPPPTLFSSTQHPTSTSWSIAPPGEKQDQALLAYFQEEFRKWKITCSAATTAIMEELTYPPSQAATFQENTRDSVQKAERAAEKLERQVTEHLASAFSVWQQLPPQRRQELWILELARSVGRKQKEVDKLKETQHSLEQENTNLKSQIDHLNRLQQPREFKIANPMTWGMSQKMIQLAAEAGVSGRRVVGLNMEDRHSDLNTVVSSAIDRWKNVIVSSRGVSGMASQRPLHASSASTQIPTTTTQPPTPTGQQTHFQQSSPSISNFSQQPFLRHTSRSSAVPTIITAEEAKTSTAGTPSEQSADDSDQDSDPDVGAGEDADADADADDDADAEADVEMEGGEGYISTAHTPVPQGIPQMAQGQMPLDQQPYATQQMAAEAPQNPYPQNASGGGNYTGQATGILPSQQLQLGQQAFGHQYRASQGHGGGMNMSWDNH</sequence>
<proteinExistence type="predicted"/>
<evidence type="ECO:0000313" key="4">
    <source>
        <dbReference type="Proteomes" id="UP001583177"/>
    </source>
</evidence>
<feature type="compositionally biased region" description="Acidic residues" evidence="2">
    <location>
        <begin position="526"/>
        <end position="559"/>
    </location>
</feature>
<feature type="coiled-coil region" evidence="1">
    <location>
        <begin position="292"/>
        <end position="319"/>
    </location>
</feature>
<feature type="compositionally biased region" description="Basic residues" evidence="2">
    <location>
        <begin position="61"/>
        <end position="73"/>
    </location>
</feature>
<keyword evidence="1" id="KW-0175">Coiled coil</keyword>
<dbReference type="Proteomes" id="UP001583177">
    <property type="component" value="Unassembled WGS sequence"/>
</dbReference>
<feature type="compositionally biased region" description="Low complexity" evidence="2">
    <location>
        <begin position="461"/>
        <end position="478"/>
    </location>
</feature>
<dbReference type="EMBL" id="JAWRVE010000253">
    <property type="protein sequence ID" value="KAL1846985.1"/>
    <property type="molecule type" value="Genomic_DNA"/>
</dbReference>
<evidence type="ECO:0000256" key="1">
    <source>
        <dbReference type="SAM" id="Coils"/>
    </source>
</evidence>
<keyword evidence="4" id="KW-1185">Reference proteome</keyword>